<keyword evidence="1" id="KW-0677">Repeat</keyword>
<gene>
    <name evidence="5" type="ORF">A1O9_11630</name>
</gene>
<dbReference type="RefSeq" id="XP_013254979.1">
    <property type="nucleotide sequence ID" value="XM_013399525.1"/>
</dbReference>
<dbReference type="InterPro" id="IPR027417">
    <property type="entry name" value="P-loop_NTPase"/>
</dbReference>
<dbReference type="STRING" id="1182545.A0A072NX07"/>
<dbReference type="PANTHER" id="PTHR10039:SF17">
    <property type="entry name" value="FUNGAL STAND N-TERMINAL GOODBYE DOMAIN-CONTAINING PROTEIN-RELATED"/>
    <property type="match status" value="1"/>
</dbReference>
<feature type="compositionally biased region" description="Acidic residues" evidence="2">
    <location>
        <begin position="1382"/>
        <end position="1394"/>
    </location>
</feature>
<evidence type="ECO:0000256" key="2">
    <source>
        <dbReference type="SAM" id="MobiDB-lite"/>
    </source>
</evidence>
<dbReference type="InterPro" id="IPR031350">
    <property type="entry name" value="Goodbye_dom"/>
</dbReference>
<proteinExistence type="predicted"/>
<comment type="caution">
    <text evidence="5">The sequence shown here is derived from an EMBL/GenBank/DDBJ whole genome shotgun (WGS) entry which is preliminary data.</text>
</comment>
<dbReference type="InterPro" id="IPR056884">
    <property type="entry name" value="NPHP3-like_N"/>
</dbReference>
<keyword evidence="6" id="KW-1185">Reference proteome</keyword>
<feature type="region of interest" description="Disordered" evidence="2">
    <location>
        <begin position="1346"/>
        <end position="1423"/>
    </location>
</feature>
<name>A0A072NX07_9EURO</name>
<dbReference type="Gene3D" id="1.25.40.10">
    <property type="entry name" value="Tetratricopeptide repeat domain"/>
    <property type="match status" value="1"/>
</dbReference>
<evidence type="ECO:0000259" key="4">
    <source>
        <dbReference type="Pfam" id="PF24883"/>
    </source>
</evidence>
<accession>A0A072NX07</accession>
<feature type="compositionally biased region" description="Acidic residues" evidence="2">
    <location>
        <begin position="1346"/>
        <end position="1373"/>
    </location>
</feature>
<feature type="domain" description="Nephrocystin 3-like N-terminal" evidence="4">
    <location>
        <begin position="309"/>
        <end position="488"/>
    </location>
</feature>
<dbReference type="HOGENOM" id="CLU_001466_3_0_1"/>
<dbReference type="Proteomes" id="UP000027920">
    <property type="component" value="Unassembled WGS sequence"/>
</dbReference>
<dbReference type="InterPro" id="IPR011990">
    <property type="entry name" value="TPR-like_helical_dom_sf"/>
</dbReference>
<reference evidence="5 6" key="1">
    <citation type="submission" date="2013-03" db="EMBL/GenBank/DDBJ databases">
        <title>The Genome Sequence of Exophiala aquamarina CBS 119918.</title>
        <authorList>
            <consortium name="The Broad Institute Genomics Platform"/>
            <person name="Cuomo C."/>
            <person name="de Hoog S."/>
            <person name="Gorbushina A."/>
            <person name="Walker B."/>
            <person name="Young S.K."/>
            <person name="Zeng Q."/>
            <person name="Gargeya S."/>
            <person name="Fitzgerald M."/>
            <person name="Haas B."/>
            <person name="Abouelleil A."/>
            <person name="Allen A.W."/>
            <person name="Alvarado L."/>
            <person name="Arachchi H.M."/>
            <person name="Berlin A.M."/>
            <person name="Chapman S.B."/>
            <person name="Gainer-Dewar J."/>
            <person name="Goldberg J."/>
            <person name="Griggs A."/>
            <person name="Gujja S."/>
            <person name="Hansen M."/>
            <person name="Howarth C."/>
            <person name="Imamovic A."/>
            <person name="Ireland A."/>
            <person name="Larimer J."/>
            <person name="McCowan C."/>
            <person name="Murphy C."/>
            <person name="Pearson M."/>
            <person name="Poon T.W."/>
            <person name="Priest M."/>
            <person name="Roberts A."/>
            <person name="Saif S."/>
            <person name="Shea T."/>
            <person name="Sisk P."/>
            <person name="Sykes S."/>
            <person name="Wortman J."/>
            <person name="Nusbaum C."/>
            <person name="Birren B."/>
        </authorList>
    </citation>
    <scope>NUCLEOTIDE SEQUENCE [LARGE SCALE GENOMIC DNA]</scope>
    <source>
        <strain evidence="5 6">CBS 119918</strain>
    </source>
</reference>
<dbReference type="Gene3D" id="3.40.50.300">
    <property type="entry name" value="P-loop containing nucleotide triphosphate hydrolases"/>
    <property type="match status" value="1"/>
</dbReference>
<dbReference type="OrthoDB" id="2913095at2759"/>
<dbReference type="Pfam" id="PF17109">
    <property type="entry name" value="Goodbye"/>
    <property type="match status" value="1"/>
</dbReference>
<dbReference type="SUPFAM" id="SSF48452">
    <property type="entry name" value="TPR-like"/>
    <property type="match status" value="1"/>
</dbReference>
<dbReference type="EMBL" id="AMGV01000018">
    <property type="protein sequence ID" value="KEF52389.1"/>
    <property type="molecule type" value="Genomic_DNA"/>
</dbReference>
<dbReference type="GeneID" id="25286527"/>
<dbReference type="Pfam" id="PF24883">
    <property type="entry name" value="NPHP3_N"/>
    <property type="match status" value="1"/>
</dbReference>
<sequence>MASLSSPVFDRDGYSFKAMWEQAQVRFQDRTAKSLKSATGKSLEDVLKELEERYPEDNIFEAKNGSQSNVKDIVRNVLNCINILGGIVAQGASMAFGGAADICYSAVSFLIEMHARIDRLYEGLAQLFEEISTFLKTFKIYKRVEKFAEVDPELKAITGRLMISFVDICALSIKLLNGSKWRKFKTVLKVALMDDDSGIRAELDKFKGLIDQSSRISDAVTLEKVMVSHHEVVQLLQNASERSGQQLLYLEGISSGVNVLKADINEHKTQRLHSDQIQELMKKLSINQETAKFSMRYLDDVRTTPIPNSGLWLKDVEEYHSWADNTSTKTNSLLFLYGGEKSGKSFLIGSILDELDFQFREGRKAESRASVAYYCFSKLDKKLEASKSIKNPQLPATALKSMAVRIAEQNISYSKEMSTFWATKKATDHANMSFHELWTALQLSVPKADTMHYLIFDGLEVLAESDACELFDVLLSVQNPRVRILAASDEAILDASLDSMRDRFTEAIIPSIHIELSNGLDIGLFIDAYLSQNGELFGQDVETSKLKDWLREKLPGLAKGNFYRLQTALDQFAEDYKRGQSASDIMRDLEAADLSQDPAAAAKQVVARLNRSLNSQEIDQLNELMIWTIYGWRYLEVDELRAALFLRFKSDPAQPLAAQLSGRGKYEPMFTIENNYCQLKESIQDLLMENAQWNRTEDGVGDEDKPKISMTIKIANADIQTVQRFLWDLGERAVFEKFAFENIEAKVESQKSIYAHEIEAHVSITLRCMDLLLAEPNDSSAALVEYALYFLPAHLEYLTMHVRPGGVQISETQSIVDKLINLVSDTECIEKHWTKGPNKIHFGLLAFSWWLSLSDITDSLRPRDRRWLERRDRSKNPKTSCLSDIASMVAEQWLRHRDWKDPDECARWIYDYIIMEANGDVTFEYPTGTTILDQEHTFMDETKILQAADWVEDELKVRSKDSLWFERLGYTFLAFGYNDEAIAAFIQSKDLPDKHLRSIRGLAEAHAAKGELEPAIKAIDAMIGELRAQDKNEGALVDDKAELLSALRLQAGWNLKSEPPNLENAITLYQEILEIDARDHDSKWKLFKTLADAGLSADALELLRASSVQPAHKTGDLDRLAEMLLNLKFEDLGGLAHIETFDLVLSLTAGDPISTSILEGLKRCIELVHKENDATTLIRLLLLQGAAIFHYNPGRTEQKEAIVLWKKCCSTGFKILADVVSNLEVSHGVSLAIRRICVYYDTLARKGGHDTEEQLNELLQFYSEAQKVYWTARIVRYALAACYISSMATEKARDLLRSDMMDGLFLLSDDDPENDFQGYQTIGEAALHAGDDLNALTAWSLLLPDDIDGDEDRGGNADEEDEDEEDEDENADKEDERGHANDDDEEDGDEDADDSSSRASKNSSTSTAQSSEANDVTPNADGPTITIITQEAKVRTGKLCSLCDGGCGTRWFYADDFYCCKICCDVQFDARCLKKLREGMLKRVICSPDHDFLHIPAFSDEDYQKVGKGNVRVGGMLVDGARQGGEIVPIADWLQSLRDQWGIPKAE</sequence>
<evidence type="ECO:0000313" key="5">
    <source>
        <dbReference type="EMBL" id="KEF52389.1"/>
    </source>
</evidence>
<evidence type="ECO:0000256" key="1">
    <source>
        <dbReference type="ARBA" id="ARBA00022737"/>
    </source>
</evidence>
<protein>
    <submittedName>
        <fullName evidence="5">Uncharacterized protein</fullName>
    </submittedName>
</protein>
<organism evidence="5 6">
    <name type="scientific">Exophiala aquamarina CBS 119918</name>
    <dbReference type="NCBI Taxonomy" id="1182545"/>
    <lineage>
        <taxon>Eukaryota</taxon>
        <taxon>Fungi</taxon>
        <taxon>Dikarya</taxon>
        <taxon>Ascomycota</taxon>
        <taxon>Pezizomycotina</taxon>
        <taxon>Eurotiomycetes</taxon>
        <taxon>Chaetothyriomycetidae</taxon>
        <taxon>Chaetothyriales</taxon>
        <taxon>Herpotrichiellaceae</taxon>
        <taxon>Exophiala</taxon>
    </lineage>
</organism>
<dbReference type="VEuPathDB" id="FungiDB:A1O9_11630"/>
<evidence type="ECO:0000313" key="6">
    <source>
        <dbReference type="Proteomes" id="UP000027920"/>
    </source>
</evidence>
<dbReference type="PANTHER" id="PTHR10039">
    <property type="entry name" value="AMELOGENIN"/>
    <property type="match status" value="1"/>
</dbReference>
<feature type="domain" description="Fungal STAND N-terminal Goodbye" evidence="3">
    <location>
        <begin position="20"/>
        <end position="141"/>
    </location>
</feature>
<feature type="compositionally biased region" description="Low complexity" evidence="2">
    <location>
        <begin position="1397"/>
        <end position="1414"/>
    </location>
</feature>
<evidence type="ECO:0000259" key="3">
    <source>
        <dbReference type="Pfam" id="PF17109"/>
    </source>
</evidence>